<organism evidence="2 3">
    <name type="scientific">Candidatus Daviesbacteria bacterium RIFCSPHIGHO2_02_FULL_43_12</name>
    <dbReference type="NCBI Taxonomy" id="1797776"/>
    <lineage>
        <taxon>Bacteria</taxon>
        <taxon>Candidatus Daviesiibacteriota</taxon>
    </lineage>
</organism>
<dbReference type="AlphaFoldDB" id="A0A1F5KIT0"/>
<protein>
    <submittedName>
        <fullName evidence="2">Uncharacterized protein</fullName>
    </submittedName>
</protein>
<name>A0A1F5KIT0_9BACT</name>
<dbReference type="EMBL" id="MFDD01000006">
    <property type="protein sequence ID" value="OGE40705.1"/>
    <property type="molecule type" value="Genomic_DNA"/>
</dbReference>
<reference evidence="2 3" key="1">
    <citation type="journal article" date="2016" name="Nat. Commun.">
        <title>Thousands of microbial genomes shed light on interconnected biogeochemical processes in an aquifer system.</title>
        <authorList>
            <person name="Anantharaman K."/>
            <person name="Brown C.T."/>
            <person name="Hug L.A."/>
            <person name="Sharon I."/>
            <person name="Castelle C.J."/>
            <person name="Probst A.J."/>
            <person name="Thomas B.C."/>
            <person name="Singh A."/>
            <person name="Wilkins M.J."/>
            <person name="Karaoz U."/>
            <person name="Brodie E.L."/>
            <person name="Williams K.H."/>
            <person name="Hubbard S.S."/>
            <person name="Banfield J.F."/>
        </authorList>
    </citation>
    <scope>NUCLEOTIDE SEQUENCE [LARGE SCALE GENOMIC DNA]</scope>
</reference>
<gene>
    <name evidence="2" type="ORF">A3D25_05515</name>
</gene>
<dbReference type="Proteomes" id="UP000177328">
    <property type="component" value="Unassembled WGS sequence"/>
</dbReference>
<sequence length="107" mass="11721">MNNLDTIPGSPQPSAEVPKLTQENIKHPARGILGRALYFAGALRDRIVHFATKPVNPIDGSSSYQRSSVLIPPYLSEPQNPPEATPEQPLRATIKEVTRNLPLFPQG</sequence>
<feature type="region of interest" description="Disordered" evidence="1">
    <location>
        <begin position="1"/>
        <end position="23"/>
    </location>
</feature>
<evidence type="ECO:0000313" key="3">
    <source>
        <dbReference type="Proteomes" id="UP000177328"/>
    </source>
</evidence>
<comment type="caution">
    <text evidence="2">The sequence shown here is derived from an EMBL/GenBank/DDBJ whole genome shotgun (WGS) entry which is preliminary data.</text>
</comment>
<proteinExistence type="predicted"/>
<evidence type="ECO:0000256" key="1">
    <source>
        <dbReference type="SAM" id="MobiDB-lite"/>
    </source>
</evidence>
<evidence type="ECO:0000313" key="2">
    <source>
        <dbReference type="EMBL" id="OGE40705.1"/>
    </source>
</evidence>
<accession>A0A1F5KIT0</accession>